<dbReference type="AlphaFoldDB" id="A0A8S1DD02"/>
<dbReference type="GO" id="GO:0005886">
    <property type="term" value="C:plasma membrane"/>
    <property type="evidence" value="ECO:0007669"/>
    <property type="project" value="TreeGrafter"/>
</dbReference>
<evidence type="ECO:0000256" key="2">
    <source>
        <dbReference type="PROSITE-ProRule" id="PRU00059"/>
    </source>
</evidence>
<feature type="domain" description="CUB" evidence="4">
    <location>
        <begin position="24"/>
        <end position="145"/>
    </location>
</feature>
<dbReference type="PANTHER" id="PTHR47537:SF2">
    <property type="entry name" value="CUBILIN"/>
    <property type="match status" value="1"/>
</dbReference>
<reference evidence="5 6" key="1">
    <citation type="submission" date="2020-04" db="EMBL/GenBank/DDBJ databases">
        <authorList>
            <person name="Alioto T."/>
            <person name="Alioto T."/>
            <person name="Gomez Garrido J."/>
        </authorList>
    </citation>
    <scope>NUCLEOTIDE SEQUENCE [LARGE SCALE GENOMIC DNA]</scope>
</reference>
<proteinExistence type="predicted"/>
<dbReference type="InterPro" id="IPR035914">
    <property type="entry name" value="Sperma_CUB_dom_sf"/>
</dbReference>
<evidence type="ECO:0000259" key="4">
    <source>
        <dbReference type="PROSITE" id="PS01180"/>
    </source>
</evidence>
<dbReference type="OrthoDB" id="6369184at2759"/>
<keyword evidence="6" id="KW-1185">Reference proteome</keyword>
<dbReference type="Proteomes" id="UP000494165">
    <property type="component" value="Unassembled WGS sequence"/>
</dbReference>
<dbReference type="PANTHER" id="PTHR47537">
    <property type="entry name" value="CUBILIN"/>
    <property type="match status" value="1"/>
</dbReference>
<name>A0A8S1DD02_9INSE</name>
<evidence type="ECO:0000256" key="3">
    <source>
        <dbReference type="SAM" id="SignalP"/>
    </source>
</evidence>
<organism evidence="5 6">
    <name type="scientific">Cloeon dipterum</name>
    <dbReference type="NCBI Taxonomy" id="197152"/>
    <lineage>
        <taxon>Eukaryota</taxon>
        <taxon>Metazoa</taxon>
        <taxon>Ecdysozoa</taxon>
        <taxon>Arthropoda</taxon>
        <taxon>Hexapoda</taxon>
        <taxon>Insecta</taxon>
        <taxon>Pterygota</taxon>
        <taxon>Palaeoptera</taxon>
        <taxon>Ephemeroptera</taxon>
        <taxon>Pisciforma</taxon>
        <taxon>Baetidae</taxon>
        <taxon>Cloeon</taxon>
    </lineage>
</organism>
<dbReference type="SMART" id="SM00042">
    <property type="entry name" value="CUB"/>
    <property type="match status" value="2"/>
</dbReference>
<accession>A0A8S1DD02</accession>
<protein>
    <recommendedName>
        <fullName evidence="4">CUB domain-containing protein</fullName>
    </recommendedName>
</protein>
<dbReference type="EMBL" id="CADEPI010000207">
    <property type="protein sequence ID" value="CAB3380414.1"/>
    <property type="molecule type" value="Genomic_DNA"/>
</dbReference>
<dbReference type="InterPro" id="IPR053207">
    <property type="entry name" value="Non-NMDA_GluR_Accessory"/>
</dbReference>
<evidence type="ECO:0000313" key="5">
    <source>
        <dbReference type="EMBL" id="CAB3380414.1"/>
    </source>
</evidence>
<keyword evidence="1" id="KW-1015">Disulfide bond</keyword>
<keyword evidence="3" id="KW-0732">Signal</keyword>
<dbReference type="Pfam" id="PF00431">
    <property type="entry name" value="CUB"/>
    <property type="match status" value="2"/>
</dbReference>
<dbReference type="SUPFAM" id="SSF49854">
    <property type="entry name" value="Spermadhesin, CUB domain"/>
    <property type="match status" value="2"/>
</dbReference>
<comment type="caution">
    <text evidence="5">The sequence shown here is derived from an EMBL/GenBank/DDBJ whole genome shotgun (WGS) entry which is preliminary data.</text>
</comment>
<dbReference type="PROSITE" id="PS01180">
    <property type="entry name" value="CUB"/>
    <property type="match status" value="2"/>
</dbReference>
<gene>
    <name evidence="5" type="ORF">CLODIP_2_CD04527</name>
</gene>
<dbReference type="Gene3D" id="2.60.120.290">
    <property type="entry name" value="Spermadhesin, CUB domain"/>
    <property type="match status" value="2"/>
</dbReference>
<feature type="signal peptide" evidence="3">
    <location>
        <begin position="1"/>
        <end position="16"/>
    </location>
</feature>
<dbReference type="CDD" id="cd00041">
    <property type="entry name" value="CUB"/>
    <property type="match status" value="2"/>
</dbReference>
<evidence type="ECO:0000313" key="6">
    <source>
        <dbReference type="Proteomes" id="UP000494165"/>
    </source>
</evidence>
<comment type="caution">
    <text evidence="2">Lacks conserved residue(s) required for the propagation of feature annotation.</text>
</comment>
<dbReference type="FunFam" id="2.60.120.290:FF:000058">
    <property type="entry name" value="CUB domaincontaining protein"/>
    <property type="match status" value="1"/>
</dbReference>
<feature type="chain" id="PRO_5035745213" description="CUB domain-containing protein" evidence="3">
    <location>
        <begin position="17"/>
        <end position="310"/>
    </location>
</feature>
<dbReference type="InterPro" id="IPR000859">
    <property type="entry name" value="CUB_dom"/>
</dbReference>
<sequence>MEALALLLLLLGAASSRDVKAGNCDVVITSDAGKNGSVSSPGFPQPYPPRSVCRYEFQGRGKERVQLVFTEFNLFTANDDDHDCESADSIVAYVHMEGRSEKIDTFCGGQVPLPLMSSGARLSLEFRGLHSSRYVRGFKALYTFTENFGVSGGRQLMEYTCGFSFNSSEAANGSFSSPNYPGYYPRDTECSYLFKGRPGERIHFHFTYFDVEGVLPCEATSASDYVEFSNFMTQDRKFSRYCGQLREFEVESDRHFFRVTFRSNDRLDGTGFHATYHFLEHEDTNTVRPVRTSAAPNAVTSITGDRKFPN</sequence>
<feature type="domain" description="CUB" evidence="4">
    <location>
        <begin position="161"/>
        <end position="279"/>
    </location>
</feature>
<evidence type="ECO:0000256" key="1">
    <source>
        <dbReference type="ARBA" id="ARBA00023157"/>
    </source>
</evidence>